<evidence type="ECO:0000256" key="4">
    <source>
        <dbReference type="ARBA" id="ARBA00022723"/>
    </source>
</evidence>
<dbReference type="RefSeq" id="XP_007836364.1">
    <property type="nucleotide sequence ID" value="XM_007838173.1"/>
</dbReference>
<dbReference type="GO" id="GO:0016705">
    <property type="term" value="F:oxidoreductase activity, acting on paired donors, with incorporation or reduction of molecular oxygen"/>
    <property type="evidence" value="ECO:0007669"/>
    <property type="project" value="InterPro"/>
</dbReference>
<feature type="binding site" description="axial binding residue" evidence="7">
    <location>
        <position position="381"/>
    </location>
    <ligand>
        <name>heme</name>
        <dbReference type="ChEBI" id="CHEBI:30413"/>
    </ligand>
    <ligandPart>
        <name>Fe</name>
        <dbReference type="ChEBI" id="CHEBI:18248"/>
    </ligandPart>
</feature>
<dbReference type="AlphaFoldDB" id="W3X163"/>
<dbReference type="GeneID" id="19274605"/>
<dbReference type="HOGENOM" id="CLU_001570_14_0_1"/>
<dbReference type="InterPro" id="IPR017972">
    <property type="entry name" value="Cyt_P450_CS"/>
</dbReference>
<organism evidence="9 10">
    <name type="scientific">Pestalotiopsis fici (strain W106-1 / CGMCC3.15140)</name>
    <dbReference type="NCBI Taxonomy" id="1229662"/>
    <lineage>
        <taxon>Eukaryota</taxon>
        <taxon>Fungi</taxon>
        <taxon>Dikarya</taxon>
        <taxon>Ascomycota</taxon>
        <taxon>Pezizomycotina</taxon>
        <taxon>Sordariomycetes</taxon>
        <taxon>Xylariomycetidae</taxon>
        <taxon>Amphisphaeriales</taxon>
        <taxon>Sporocadaceae</taxon>
        <taxon>Pestalotiopsis</taxon>
    </lineage>
</organism>
<dbReference type="SUPFAM" id="SSF48264">
    <property type="entry name" value="Cytochrome P450"/>
    <property type="match status" value="1"/>
</dbReference>
<evidence type="ECO:0000313" key="10">
    <source>
        <dbReference type="Proteomes" id="UP000030651"/>
    </source>
</evidence>
<dbReference type="InterPro" id="IPR001128">
    <property type="entry name" value="Cyt_P450"/>
</dbReference>
<dbReference type="Pfam" id="PF00067">
    <property type="entry name" value="p450"/>
    <property type="match status" value="1"/>
</dbReference>
<evidence type="ECO:0000256" key="5">
    <source>
        <dbReference type="ARBA" id="ARBA00023004"/>
    </source>
</evidence>
<dbReference type="OMA" id="ANTCINE"/>
<dbReference type="PANTHER" id="PTHR24305">
    <property type="entry name" value="CYTOCHROME P450"/>
    <property type="match status" value="1"/>
</dbReference>
<gene>
    <name evidence="9" type="ORF">PFICI_09592</name>
</gene>
<accession>W3X163</accession>
<dbReference type="PANTHER" id="PTHR24305:SF190">
    <property type="entry name" value="P450, PUTATIVE (EUROFUNG)-RELATED"/>
    <property type="match status" value="1"/>
</dbReference>
<dbReference type="GO" id="GO:0020037">
    <property type="term" value="F:heme binding"/>
    <property type="evidence" value="ECO:0007669"/>
    <property type="project" value="InterPro"/>
</dbReference>
<protein>
    <recommendedName>
        <fullName evidence="11">Pisatin demethylase</fullName>
    </recommendedName>
</protein>
<evidence type="ECO:0000256" key="2">
    <source>
        <dbReference type="ARBA" id="ARBA00010617"/>
    </source>
</evidence>
<dbReference type="InterPro" id="IPR002403">
    <property type="entry name" value="Cyt_P450_E_grp-IV"/>
</dbReference>
<dbReference type="GO" id="GO:0005506">
    <property type="term" value="F:iron ion binding"/>
    <property type="evidence" value="ECO:0007669"/>
    <property type="project" value="InterPro"/>
</dbReference>
<keyword evidence="10" id="KW-1185">Reference proteome</keyword>
<dbReference type="CDD" id="cd11060">
    <property type="entry name" value="CYP57A1-like"/>
    <property type="match status" value="1"/>
</dbReference>
<evidence type="ECO:0000256" key="7">
    <source>
        <dbReference type="PIRSR" id="PIRSR602403-1"/>
    </source>
</evidence>
<evidence type="ECO:0000313" key="9">
    <source>
        <dbReference type="EMBL" id="ETS79739.1"/>
    </source>
</evidence>
<dbReference type="KEGG" id="pfy:PFICI_09592"/>
<dbReference type="Gene3D" id="1.10.630.10">
    <property type="entry name" value="Cytochrome P450"/>
    <property type="match status" value="1"/>
</dbReference>
<dbReference type="Proteomes" id="UP000030651">
    <property type="component" value="Unassembled WGS sequence"/>
</dbReference>
<evidence type="ECO:0000256" key="1">
    <source>
        <dbReference type="ARBA" id="ARBA00001971"/>
    </source>
</evidence>
<dbReference type="InterPro" id="IPR036396">
    <property type="entry name" value="Cyt_P450_sf"/>
</dbReference>
<dbReference type="OrthoDB" id="3934656at2759"/>
<evidence type="ECO:0000256" key="6">
    <source>
        <dbReference type="ARBA" id="ARBA00023033"/>
    </source>
</evidence>
<sequence>MHETHLQVDTGKVVRLGPNEYSINDVDALRTIYGPATRFIKAPWYSAFDEPSAPHSTIFSMKDIKAHGQERRKYATAYSMSTMLSYEMHVDQCIEILDQRFREFSSTKELINFGHWMQCYAFDFSKRFGFLDRGHDIENLISSLDAFNFYGSLVGIIPEWHRFLFPLINFFKQKTGLRYLFEFGRAAIKERKQDSDRQDGPSDFATKFMEASAESSKFTDLNTLRGCMANIIAGSDTTSATLNSILFRIYGDSSCLQRLRDEIDQFPKQGGMTQPISYKESLQMPYLQACIKEGLRIHPATGLPLFRLVPPGGATIAGVNFPAGAVVGINSWVAHHDSDVFGPDPGVFRPERWIATNAEDKDRISTLDRYFMPFGHGARTCLGKNISYLEINKVVPWIVQNFDLQIRGGTAEDSRFMKAKNYFFVKQSEFQGTLTLRGLHD</sequence>
<keyword evidence="4 7" id="KW-0479">Metal-binding</keyword>
<reference evidence="10" key="1">
    <citation type="journal article" date="2015" name="BMC Genomics">
        <title>Genomic and transcriptomic analysis of the endophytic fungus Pestalotiopsis fici reveals its lifestyle and high potential for synthesis of natural products.</title>
        <authorList>
            <person name="Wang X."/>
            <person name="Zhang X."/>
            <person name="Liu L."/>
            <person name="Xiang M."/>
            <person name="Wang W."/>
            <person name="Sun X."/>
            <person name="Che Y."/>
            <person name="Guo L."/>
            <person name="Liu G."/>
            <person name="Guo L."/>
            <person name="Wang C."/>
            <person name="Yin W.B."/>
            <person name="Stadler M."/>
            <person name="Zhang X."/>
            <person name="Liu X."/>
        </authorList>
    </citation>
    <scope>NUCLEOTIDE SEQUENCE [LARGE SCALE GENOMIC DNA]</scope>
    <source>
        <strain evidence="10">W106-1 / CGMCC3.15140</strain>
    </source>
</reference>
<evidence type="ECO:0000256" key="8">
    <source>
        <dbReference type="RuleBase" id="RU000461"/>
    </source>
</evidence>
<comment type="similarity">
    <text evidence="2 8">Belongs to the cytochrome P450 family.</text>
</comment>
<name>W3X163_PESFW</name>
<keyword evidence="3 7" id="KW-0349">Heme</keyword>
<evidence type="ECO:0008006" key="11">
    <source>
        <dbReference type="Google" id="ProtNLM"/>
    </source>
</evidence>
<keyword evidence="8" id="KW-0560">Oxidoreductase</keyword>
<comment type="cofactor">
    <cofactor evidence="1 7">
        <name>heme</name>
        <dbReference type="ChEBI" id="CHEBI:30413"/>
    </cofactor>
</comment>
<dbReference type="InterPro" id="IPR050121">
    <property type="entry name" value="Cytochrome_P450_monoxygenase"/>
</dbReference>
<dbReference type="InParanoid" id="W3X163"/>
<keyword evidence="5 7" id="KW-0408">Iron</keyword>
<evidence type="ECO:0000256" key="3">
    <source>
        <dbReference type="ARBA" id="ARBA00022617"/>
    </source>
</evidence>
<dbReference type="eggNOG" id="KOG0156">
    <property type="taxonomic scope" value="Eukaryota"/>
</dbReference>
<dbReference type="GO" id="GO:0004497">
    <property type="term" value="F:monooxygenase activity"/>
    <property type="evidence" value="ECO:0007669"/>
    <property type="project" value="UniProtKB-KW"/>
</dbReference>
<dbReference type="PRINTS" id="PR00465">
    <property type="entry name" value="EP450IV"/>
</dbReference>
<dbReference type="EMBL" id="KI912114">
    <property type="protein sequence ID" value="ETS79739.1"/>
    <property type="molecule type" value="Genomic_DNA"/>
</dbReference>
<dbReference type="PROSITE" id="PS00086">
    <property type="entry name" value="CYTOCHROME_P450"/>
    <property type="match status" value="1"/>
</dbReference>
<dbReference type="PRINTS" id="PR00385">
    <property type="entry name" value="P450"/>
</dbReference>
<proteinExistence type="inferred from homology"/>
<keyword evidence="6 8" id="KW-0503">Monooxygenase</keyword>